<gene>
    <name evidence="1" type="ORF">LOK49_LG03G02779</name>
</gene>
<protein>
    <submittedName>
        <fullName evidence="1">Protein DETOXIFICATION 27</fullName>
    </submittedName>
</protein>
<evidence type="ECO:0000313" key="2">
    <source>
        <dbReference type="Proteomes" id="UP001060215"/>
    </source>
</evidence>
<organism evidence="1 2">
    <name type="scientific">Camellia lanceoleosa</name>
    <dbReference type="NCBI Taxonomy" id="1840588"/>
    <lineage>
        <taxon>Eukaryota</taxon>
        <taxon>Viridiplantae</taxon>
        <taxon>Streptophyta</taxon>
        <taxon>Embryophyta</taxon>
        <taxon>Tracheophyta</taxon>
        <taxon>Spermatophyta</taxon>
        <taxon>Magnoliopsida</taxon>
        <taxon>eudicotyledons</taxon>
        <taxon>Gunneridae</taxon>
        <taxon>Pentapetalae</taxon>
        <taxon>asterids</taxon>
        <taxon>Ericales</taxon>
        <taxon>Theaceae</taxon>
        <taxon>Camellia</taxon>
    </lineage>
</organism>
<comment type="caution">
    <text evidence="1">The sequence shown here is derived from an EMBL/GenBank/DDBJ whole genome shotgun (WGS) entry which is preliminary data.</text>
</comment>
<accession>A0ACC0I5U7</accession>
<dbReference type="Proteomes" id="UP001060215">
    <property type="component" value="Chromosome 6"/>
</dbReference>
<evidence type="ECO:0000313" key="1">
    <source>
        <dbReference type="EMBL" id="KAI8021272.1"/>
    </source>
</evidence>
<proteinExistence type="predicted"/>
<dbReference type="EMBL" id="CM045763">
    <property type="protein sequence ID" value="KAI8021272.1"/>
    <property type="molecule type" value="Genomic_DNA"/>
</dbReference>
<reference evidence="1 2" key="1">
    <citation type="journal article" date="2022" name="Plant J.">
        <title>Chromosome-level genome of Camellia lanceoleosa provides a valuable resource for understanding genome evolution and self-incompatibility.</title>
        <authorList>
            <person name="Gong W."/>
            <person name="Xiao S."/>
            <person name="Wang L."/>
            <person name="Liao Z."/>
            <person name="Chang Y."/>
            <person name="Mo W."/>
            <person name="Hu G."/>
            <person name="Li W."/>
            <person name="Zhao G."/>
            <person name="Zhu H."/>
            <person name="Hu X."/>
            <person name="Ji K."/>
            <person name="Xiang X."/>
            <person name="Song Q."/>
            <person name="Yuan D."/>
            <person name="Jin S."/>
            <person name="Zhang L."/>
        </authorList>
    </citation>
    <scope>NUCLEOTIDE SEQUENCE [LARGE SCALE GENOMIC DNA]</scope>
    <source>
        <strain evidence="1">SQ_2022a</strain>
    </source>
</reference>
<sequence length="150" mass="16886">MFGYTVWGGCPDTWSGFSIQVFAGLWEFVKVSVVSSVMLCLENWYYKILILVTGNLENSTIAVDALSVCMSINGWEMMIPLAFFAATGCLRCGLKGLYIFMDDVDEFSASTVITWLMYTRETLRQLIYNVRTYDVDEFSVLSLDVSHSSG</sequence>
<name>A0ACC0I5U7_9ERIC</name>
<keyword evidence="2" id="KW-1185">Reference proteome</keyword>